<sequence length="594" mass="65009">MKALLNPESSFSLSSFQIKRPTYSNPPPSSCLRFPLTGINGRPWRRKLLPHGGLKIKAALDSAMMEQFGLKESDIKNPALSSTYRRSEIPKANPTVLDAQARVCTGPTQTRPLSEEQAFKVFDTILRSARGELKGEEPVSKAQLGAFFAGMTIRANAFPEETQWSEGEKRAMDVFWPLLVRALPPDVLFIADPEGSLLGTGSSVGPTFVGNEAKEMRLVGALREVLAGGHLGYEEVKGVLRDVLPLGSEDGLASGVSESLLSAFLIGQRMNRETDRELKAYCLAFDDELGATPVADVKSLTHYGEPYDGNTRFFRSTLFVATVRACYGESSLLHGVEWMPPKGGVTEEQMLKFMGANTSLSVHQAKELIEDEKAGFAYLSLREARPSLYSLVGMREHIKKRPPLATTEKVQQFVRATGKESIVAGFYHEGYEEPLLMLMRRRGVHSGLVVKGEEGALSMTTRVRAATASKGFPVNYCSGFRSLSSDTALEADGVSRQSFNLEVDARNYGFEPTETPRTDRSVSKNIELGLAALRGEKGAAYDRIVLNAGIVDHLLGSEGAEDVAVAMERAKEAIDSGKALKKLLNYIEISRKMK</sequence>
<dbReference type="PANTHER" id="PTHR11922">
    <property type="entry name" value="GMP SYNTHASE-RELATED"/>
    <property type="match status" value="1"/>
</dbReference>
<dbReference type="OrthoDB" id="2013632at2759"/>
<keyword evidence="4" id="KW-1185">Reference proteome</keyword>
<keyword evidence="2" id="KW-0808">Transferase</keyword>
<dbReference type="PANTHER" id="PTHR11922:SF1">
    <property type="entry name" value="ANTHRANILATE PHOSPHORIBOSYLTRANSFERASE"/>
    <property type="match status" value="1"/>
</dbReference>
<dbReference type="SUPFAM" id="SSF52418">
    <property type="entry name" value="Nucleoside phosphorylase/phosphoribosyltransferase catalytic domain"/>
    <property type="match status" value="1"/>
</dbReference>
<gene>
    <name evidence="3" type="ORF">Bca52824_024592</name>
</gene>
<organism evidence="3 4">
    <name type="scientific">Brassica carinata</name>
    <name type="common">Ethiopian mustard</name>
    <name type="synonym">Abyssinian cabbage</name>
    <dbReference type="NCBI Taxonomy" id="52824"/>
    <lineage>
        <taxon>Eukaryota</taxon>
        <taxon>Viridiplantae</taxon>
        <taxon>Streptophyta</taxon>
        <taxon>Embryophyta</taxon>
        <taxon>Tracheophyta</taxon>
        <taxon>Spermatophyta</taxon>
        <taxon>Magnoliopsida</taxon>
        <taxon>eudicotyledons</taxon>
        <taxon>Gunneridae</taxon>
        <taxon>Pentapetalae</taxon>
        <taxon>rosids</taxon>
        <taxon>malvids</taxon>
        <taxon>Brassicales</taxon>
        <taxon>Brassicaceae</taxon>
        <taxon>Brassiceae</taxon>
        <taxon>Brassica</taxon>
    </lineage>
</organism>
<evidence type="ECO:0000256" key="1">
    <source>
        <dbReference type="ARBA" id="ARBA00022676"/>
    </source>
</evidence>
<comment type="caution">
    <text evidence="3">The sequence shown here is derived from an EMBL/GenBank/DDBJ whole genome shotgun (WGS) entry which is preliminary data.</text>
</comment>
<dbReference type="GO" id="GO:0005829">
    <property type="term" value="C:cytosol"/>
    <property type="evidence" value="ECO:0007669"/>
    <property type="project" value="TreeGrafter"/>
</dbReference>
<reference evidence="3 4" key="1">
    <citation type="submission" date="2020-02" db="EMBL/GenBank/DDBJ databases">
        <authorList>
            <person name="Ma Q."/>
            <person name="Huang Y."/>
            <person name="Song X."/>
            <person name="Pei D."/>
        </authorList>
    </citation>
    <scope>NUCLEOTIDE SEQUENCE [LARGE SCALE GENOMIC DNA]</scope>
    <source>
        <strain evidence="3">Sxm20200214</strain>
        <tissue evidence="3">Leaf</tissue>
    </source>
</reference>
<evidence type="ECO:0000313" key="3">
    <source>
        <dbReference type="EMBL" id="KAG2313035.1"/>
    </source>
</evidence>
<evidence type="ECO:0000313" key="4">
    <source>
        <dbReference type="Proteomes" id="UP000886595"/>
    </source>
</evidence>
<dbReference type="InterPro" id="IPR035902">
    <property type="entry name" value="Nuc_phospho_transferase"/>
</dbReference>
<dbReference type="GO" id="GO:0016757">
    <property type="term" value="F:glycosyltransferase activity"/>
    <property type="evidence" value="ECO:0007669"/>
    <property type="project" value="UniProtKB-KW"/>
</dbReference>
<dbReference type="FunFam" id="3.40.1030.10:FF:000005">
    <property type="entry name" value="Anthranilate phosphoribosyltransferase"/>
    <property type="match status" value="1"/>
</dbReference>
<dbReference type="Gene3D" id="3.40.1030.10">
    <property type="entry name" value="Nucleoside phosphorylase/phosphoribosyltransferase catalytic domain"/>
    <property type="match status" value="1"/>
</dbReference>
<keyword evidence="1" id="KW-0328">Glycosyltransferase</keyword>
<evidence type="ECO:0000256" key="2">
    <source>
        <dbReference type="ARBA" id="ARBA00022679"/>
    </source>
</evidence>
<evidence type="ECO:0008006" key="5">
    <source>
        <dbReference type="Google" id="ProtNLM"/>
    </source>
</evidence>
<proteinExistence type="predicted"/>
<name>A0A8X7VLG0_BRACI</name>
<dbReference type="EMBL" id="JAAMPC010000005">
    <property type="protein sequence ID" value="KAG2313035.1"/>
    <property type="molecule type" value="Genomic_DNA"/>
</dbReference>
<dbReference type="GO" id="GO:0003921">
    <property type="term" value="F:GMP synthase activity"/>
    <property type="evidence" value="ECO:0007669"/>
    <property type="project" value="TreeGrafter"/>
</dbReference>
<dbReference type="Proteomes" id="UP000886595">
    <property type="component" value="Unassembled WGS sequence"/>
</dbReference>
<protein>
    <recommendedName>
        <fullName evidence="5">Anthranilate phosphoribosyltransferase</fullName>
    </recommendedName>
</protein>
<accession>A0A8X7VLG0</accession>
<dbReference type="AlphaFoldDB" id="A0A8X7VLG0"/>